<feature type="repeat" description="WD" evidence="3">
    <location>
        <begin position="530"/>
        <end position="564"/>
    </location>
</feature>
<dbReference type="VEuPathDB" id="FungiDB:AMAG_18536"/>
<feature type="repeat" description="WD" evidence="3">
    <location>
        <begin position="843"/>
        <end position="875"/>
    </location>
</feature>
<reference evidence="5 6" key="1">
    <citation type="submission" date="2009-11" db="EMBL/GenBank/DDBJ databases">
        <title>Annotation of Allomyces macrogynus ATCC 38327.</title>
        <authorList>
            <consortium name="The Broad Institute Genome Sequencing Platform"/>
            <person name="Russ C."/>
            <person name="Cuomo C."/>
            <person name="Burger G."/>
            <person name="Gray M.W."/>
            <person name="Holland P.W.H."/>
            <person name="King N."/>
            <person name="Lang F.B.F."/>
            <person name="Roger A.J."/>
            <person name="Ruiz-Trillo I."/>
            <person name="Young S.K."/>
            <person name="Zeng Q."/>
            <person name="Gargeya S."/>
            <person name="Fitzgerald M."/>
            <person name="Haas B."/>
            <person name="Abouelleil A."/>
            <person name="Alvarado L."/>
            <person name="Arachchi H.M."/>
            <person name="Berlin A."/>
            <person name="Chapman S.B."/>
            <person name="Gearin G."/>
            <person name="Goldberg J."/>
            <person name="Griggs A."/>
            <person name="Gujja S."/>
            <person name="Hansen M."/>
            <person name="Heiman D."/>
            <person name="Howarth C."/>
            <person name="Larimer J."/>
            <person name="Lui A."/>
            <person name="MacDonald P.J.P."/>
            <person name="McCowen C."/>
            <person name="Montmayeur A."/>
            <person name="Murphy C."/>
            <person name="Neiman D."/>
            <person name="Pearson M."/>
            <person name="Priest M."/>
            <person name="Roberts A."/>
            <person name="Saif S."/>
            <person name="Shea T."/>
            <person name="Sisk P."/>
            <person name="Stolte C."/>
            <person name="Sykes S."/>
            <person name="Wortman J."/>
            <person name="Nusbaum C."/>
            <person name="Birren B."/>
        </authorList>
    </citation>
    <scope>NUCLEOTIDE SEQUENCE [LARGE SCALE GENOMIC DNA]</scope>
    <source>
        <strain evidence="5 6">ATCC 38327</strain>
    </source>
</reference>
<feature type="region of interest" description="Disordered" evidence="4">
    <location>
        <begin position="1122"/>
        <end position="1192"/>
    </location>
</feature>
<dbReference type="Pfam" id="PF00400">
    <property type="entry name" value="WD40"/>
    <property type="match status" value="2"/>
</dbReference>
<keyword evidence="1 3" id="KW-0853">WD repeat</keyword>
<dbReference type="AlphaFoldDB" id="A0A0L0SD97"/>
<feature type="compositionally biased region" description="Polar residues" evidence="4">
    <location>
        <begin position="59"/>
        <end position="72"/>
    </location>
</feature>
<dbReference type="SMART" id="SM00320">
    <property type="entry name" value="WD40"/>
    <property type="match status" value="4"/>
</dbReference>
<evidence type="ECO:0000313" key="5">
    <source>
        <dbReference type="EMBL" id="KNE60451.1"/>
    </source>
</evidence>
<feature type="compositionally biased region" description="Acidic residues" evidence="4">
    <location>
        <begin position="1178"/>
        <end position="1192"/>
    </location>
</feature>
<feature type="compositionally biased region" description="Low complexity" evidence="4">
    <location>
        <begin position="230"/>
        <end position="244"/>
    </location>
</feature>
<gene>
    <name evidence="5" type="ORF">AMAG_18536</name>
</gene>
<feature type="region of interest" description="Disordered" evidence="4">
    <location>
        <begin position="298"/>
        <end position="318"/>
    </location>
</feature>
<dbReference type="PROSITE" id="PS00678">
    <property type="entry name" value="WD_REPEATS_1"/>
    <property type="match status" value="1"/>
</dbReference>
<accession>A0A0L0SD97</accession>
<feature type="compositionally biased region" description="Basic and acidic residues" evidence="4">
    <location>
        <begin position="298"/>
        <end position="315"/>
    </location>
</feature>
<dbReference type="Gene3D" id="2.130.10.10">
    <property type="entry name" value="YVTN repeat-like/Quinoprotein amine dehydrogenase"/>
    <property type="match status" value="2"/>
</dbReference>
<dbReference type="PANTHER" id="PTHR45532:SF1">
    <property type="entry name" value="WD REPEAT-CONTAINING PROTEIN 97"/>
    <property type="match status" value="1"/>
</dbReference>
<dbReference type="EMBL" id="GG745336">
    <property type="protein sequence ID" value="KNE60451.1"/>
    <property type="molecule type" value="Genomic_DNA"/>
</dbReference>
<evidence type="ECO:0000313" key="6">
    <source>
        <dbReference type="Proteomes" id="UP000054350"/>
    </source>
</evidence>
<sequence>MDPFSVLDSQYFLDQFSSLTSAQFLGGDGSSIATSSATLKSPRSRSRAASPSPPRPRIDTSSLGAPSASQLSIRPVSPTRSRPGESTADVSPVRQHLESDAPADPSSSLLPGDLRTPHPLRAPAAKNWEKVRTALLPEKTINVFEIFGGKNKKLGAPIPYTISLYQGIQFKYAIKAGKRAMTCGHIHERLVIGGTLNNVALRMQQQQQQAQQQGGKGPVAGGDHSVRGLADAGVPGPGAGAPNPLRSQSRARAKTLNPALLMGMSLTLASSNPDGDSDSDSDSVRSLDSIDLLLDESANSKKGGDAAAKTGRDATSKPMTVPRLSLSATFVDDKNSAVIQDVSKGVPPFRTLVHATVPVQVAHFIPVVQLGLYVGCSHDDNIKLFNSKFEHICNVLAWAPVLRVQWIDELRELLAIGPKSVSFWTLETRVDRGEVKADATQIGTIEFDLEDSEWVGEILYEPLNQRFYILIGSAVHVYSATHDLLFKIESPSPRLLTCMAFHPDLHYLFVGVSDGSIQVWNLTNTMIHEFSGHLKAITALVLFNSSLILSSSRDGSIRLWNISTFRQWYCLQVKEDVAAVGLIDPHHLWIQSNKGLSTWGINMINQTFSYVNANVTFLRLFKTGGIPARVLVGSDDSVWRILSPVTGKVLTTCIPIHQNIKVKDASYSPCTQRLYFLVETGDILVAETHLNPSVIVEHWKLGSAAKEDCCCISIFDGVMSGDRPCTLLFGGTGNGQIIVYTQYGTVGKRVQVHTGQILRIVPDVKENLVASLGTDNVVRISQVCPEKKDILFPRVTVPFQARPTTMCVSDFQLLVGTDEGVMSLLNFNPRTGEYRAVPPHARNDDHGDAVIGCTFRKRWGLYVTLGADGVIKVWDTGSVLVREIQFDEPPSFVCIASSWVDLLVVWENRVDIIRYFDYLPPGYAQSISSAFHKSNPPEEPLPLEQNQELIRLVAKKGVPTRPGAWLEALNLAGVPRPESPTFAAAPVDANPVAFGVPSLVHDLSDEAPRPRSVSQGLLPSILNRGKSPSLRSGRRPNTALSFRQFEDTPPTVTHLSIQESEALVSTLDLTLERYTSVTAITEIDLAIPTVAQHVPMAPDGAVPNSSAQKAVDEWNALHQPMERIVLKRKKKERPATVQEQEKRSTDPRRRRPRAAAPPPPPPSFNIALPATEELPPPPEEEEEEPPDEDLPR</sequence>
<feature type="region of interest" description="Disordered" evidence="4">
    <location>
        <begin position="203"/>
        <end position="249"/>
    </location>
</feature>
<evidence type="ECO:0000256" key="2">
    <source>
        <dbReference type="ARBA" id="ARBA00022737"/>
    </source>
</evidence>
<evidence type="ECO:0000256" key="3">
    <source>
        <dbReference type="PROSITE-ProRule" id="PRU00221"/>
    </source>
</evidence>
<dbReference type="InterPro" id="IPR019775">
    <property type="entry name" value="WD40_repeat_CS"/>
</dbReference>
<feature type="compositionally biased region" description="Low complexity" evidence="4">
    <location>
        <begin position="204"/>
        <end position="213"/>
    </location>
</feature>
<evidence type="ECO:0000256" key="1">
    <source>
        <dbReference type="ARBA" id="ARBA00022574"/>
    </source>
</evidence>
<organism evidence="5 6">
    <name type="scientific">Allomyces macrogynus (strain ATCC 38327)</name>
    <name type="common">Allomyces javanicus var. macrogynus</name>
    <dbReference type="NCBI Taxonomy" id="578462"/>
    <lineage>
        <taxon>Eukaryota</taxon>
        <taxon>Fungi</taxon>
        <taxon>Fungi incertae sedis</taxon>
        <taxon>Blastocladiomycota</taxon>
        <taxon>Blastocladiomycetes</taxon>
        <taxon>Blastocladiales</taxon>
        <taxon>Blastocladiaceae</taxon>
        <taxon>Allomyces</taxon>
    </lineage>
</organism>
<protein>
    <submittedName>
        <fullName evidence="5">Uncharacterized protein</fullName>
    </submittedName>
</protein>
<keyword evidence="6" id="KW-1185">Reference proteome</keyword>
<feature type="region of interest" description="Disordered" evidence="4">
    <location>
        <begin position="1004"/>
        <end position="1036"/>
    </location>
</feature>
<dbReference type="PANTHER" id="PTHR45532">
    <property type="entry name" value="WD REPEAT-CONTAINING PROTEIN 97"/>
    <property type="match status" value="1"/>
</dbReference>
<dbReference type="SUPFAM" id="SSF50978">
    <property type="entry name" value="WD40 repeat-like"/>
    <property type="match status" value="2"/>
</dbReference>
<proteinExistence type="predicted"/>
<dbReference type="Proteomes" id="UP000054350">
    <property type="component" value="Unassembled WGS sequence"/>
</dbReference>
<dbReference type="OrthoDB" id="6262491at2759"/>
<dbReference type="PROSITE" id="PS50082">
    <property type="entry name" value="WD_REPEATS_2"/>
    <property type="match status" value="3"/>
</dbReference>
<dbReference type="InterPro" id="IPR036322">
    <property type="entry name" value="WD40_repeat_dom_sf"/>
</dbReference>
<dbReference type="InterPro" id="IPR001680">
    <property type="entry name" value="WD40_rpt"/>
</dbReference>
<keyword evidence="2" id="KW-0677">Repeat</keyword>
<dbReference type="eggNOG" id="ENOG502QTCV">
    <property type="taxonomic scope" value="Eukaryota"/>
</dbReference>
<feature type="repeat" description="WD" evidence="3">
    <location>
        <begin position="496"/>
        <end position="524"/>
    </location>
</feature>
<reference evidence="6" key="2">
    <citation type="submission" date="2009-11" db="EMBL/GenBank/DDBJ databases">
        <title>The Genome Sequence of Allomyces macrogynus strain ATCC 38327.</title>
        <authorList>
            <consortium name="The Broad Institute Genome Sequencing Platform"/>
            <person name="Russ C."/>
            <person name="Cuomo C."/>
            <person name="Shea T."/>
            <person name="Young S.K."/>
            <person name="Zeng Q."/>
            <person name="Koehrsen M."/>
            <person name="Haas B."/>
            <person name="Borodovsky M."/>
            <person name="Guigo R."/>
            <person name="Alvarado L."/>
            <person name="Berlin A."/>
            <person name="Borenstein D."/>
            <person name="Chen Z."/>
            <person name="Engels R."/>
            <person name="Freedman E."/>
            <person name="Gellesch M."/>
            <person name="Goldberg J."/>
            <person name="Griggs A."/>
            <person name="Gujja S."/>
            <person name="Heiman D."/>
            <person name="Hepburn T."/>
            <person name="Howarth C."/>
            <person name="Jen D."/>
            <person name="Larson L."/>
            <person name="Lewis B."/>
            <person name="Mehta T."/>
            <person name="Park D."/>
            <person name="Pearson M."/>
            <person name="Roberts A."/>
            <person name="Saif S."/>
            <person name="Shenoy N."/>
            <person name="Sisk P."/>
            <person name="Stolte C."/>
            <person name="Sykes S."/>
            <person name="Walk T."/>
            <person name="White J."/>
            <person name="Yandava C."/>
            <person name="Burger G."/>
            <person name="Gray M.W."/>
            <person name="Holland P.W.H."/>
            <person name="King N."/>
            <person name="Lang F.B.F."/>
            <person name="Roger A.J."/>
            <person name="Ruiz-Trillo I."/>
            <person name="Lander E."/>
            <person name="Nusbaum C."/>
        </authorList>
    </citation>
    <scope>NUCLEOTIDE SEQUENCE [LARGE SCALE GENOMIC DNA]</scope>
    <source>
        <strain evidence="6">ATCC 38327</strain>
    </source>
</reference>
<dbReference type="InterPro" id="IPR015943">
    <property type="entry name" value="WD40/YVTN_repeat-like_dom_sf"/>
</dbReference>
<evidence type="ECO:0000256" key="4">
    <source>
        <dbReference type="SAM" id="MobiDB-lite"/>
    </source>
</evidence>
<dbReference type="PROSITE" id="PS50294">
    <property type="entry name" value="WD_REPEATS_REGION"/>
    <property type="match status" value="1"/>
</dbReference>
<name>A0A0L0SD97_ALLM3</name>
<feature type="region of interest" description="Disordered" evidence="4">
    <location>
        <begin position="31"/>
        <end position="121"/>
    </location>
</feature>
<dbReference type="STRING" id="578462.A0A0L0SD97"/>